<dbReference type="RefSeq" id="WP_208631569.1">
    <property type="nucleotide sequence ID" value="NZ_CP059319.1"/>
</dbReference>
<dbReference type="InterPro" id="IPR036086">
    <property type="entry name" value="ParB/Sulfiredoxin_sf"/>
</dbReference>
<dbReference type="SUPFAM" id="SSF110849">
    <property type="entry name" value="ParB/Sulfiredoxin"/>
    <property type="match status" value="1"/>
</dbReference>
<accession>A0A975CYX6</accession>
<sequence length="358" mass="40923">MPSKIEYTKLDAIALDPLNPRLGRTAHSKDLAQDQIYDLMKDWSLEELATSFLESGFWPHEAVLCIEEKIGDKDLVVVEGNRRIAALMRLRKTYAGEETSRKWLEMIEGVPQPAGLFDDVPFIRYADRGEVDAFLGFRHVTGIKEWAPPEKAQFIAKLIDDKGLTYREVMRKIGSKTDTVERNYIAYRILVQMEETEGLDAKEVENRFSVLFLSLRSKNVQKFLGIEGKFGIEPKDVKNPVEDENLDKLKEFSLWLFGDQETAPIVPDSREVDRFARVLASTEGLDYLRSVRRPSLEKAFIIAGGDQEQVYDLISTAAYNLQEALSSIHLYKDDEKLLAISKRMIANADQIRKTLEIE</sequence>
<reference evidence="1" key="2">
    <citation type="submission" date="2021-04" db="EMBL/GenBank/DDBJ databases">
        <title>Isolation and genomic analysis of the ibuprofen-degrading bacterium Sphingomonas strain MPO218.</title>
        <authorList>
            <person name="Aulestia M."/>
            <person name="Flores A."/>
            <person name="Mangas E.L."/>
            <person name="Perez-Pulido A.J."/>
            <person name="Santero E."/>
            <person name="Camacho E.M."/>
        </authorList>
    </citation>
    <scope>NUCLEOTIDE SEQUENCE</scope>
    <source>
        <strain evidence="1">MPO218</strain>
    </source>
</reference>
<protein>
    <recommendedName>
        <fullName evidence="3">ParB/Sulfiredoxin domain-containing protein</fullName>
    </recommendedName>
</protein>
<dbReference type="EMBL" id="CP059319">
    <property type="protein sequence ID" value="QTH19564.1"/>
    <property type="molecule type" value="Genomic_DNA"/>
</dbReference>
<proteinExistence type="predicted"/>
<gene>
    <name evidence="1" type="ORF">HRJ34_14360</name>
</gene>
<dbReference type="Proteomes" id="UP000664914">
    <property type="component" value="Chromosome"/>
</dbReference>
<reference evidence="1" key="1">
    <citation type="submission" date="2020-07" db="EMBL/GenBank/DDBJ databases">
        <authorList>
            <person name="Camacho E."/>
        </authorList>
    </citation>
    <scope>NUCLEOTIDE SEQUENCE</scope>
    <source>
        <strain evidence="1">MPO218</strain>
    </source>
</reference>
<evidence type="ECO:0008006" key="3">
    <source>
        <dbReference type="Google" id="ProtNLM"/>
    </source>
</evidence>
<evidence type="ECO:0000313" key="1">
    <source>
        <dbReference type="EMBL" id="QTH19564.1"/>
    </source>
</evidence>
<dbReference type="AlphaFoldDB" id="A0A975CYX6"/>
<organism evidence="1 2">
    <name type="scientific">Rhizorhabdus wittichii</name>
    <dbReference type="NCBI Taxonomy" id="160791"/>
    <lineage>
        <taxon>Bacteria</taxon>
        <taxon>Pseudomonadati</taxon>
        <taxon>Pseudomonadota</taxon>
        <taxon>Alphaproteobacteria</taxon>
        <taxon>Sphingomonadales</taxon>
        <taxon>Sphingomonadaceae</taxon>
        <taxon>Rhizorhabdus</taxon>
    </lineage>
</organism>
<name>A0A975CYX6_9SPHN</name>
<evidence type="ECO:0000313" key="2">
    <source>
        <dbReference type="Proteomes" id="UP000664914"/>
    </source>
</evidence>